<feature type="chain" id="PRO_5012030017" evidence="9">
    <location>
        <begin position="29"/>
        <end position="679"/>
    </location>
</feature>
<evidence type="ECO:0000313" key="13">
    <source>
        <dbReference type="Proteomes" id="UP000190989"/>
    </source>
</evidence>
<gene>
    <name evidence="12" type="ORF">SAMN06295987_102361</name>
</gene>
<comment type="similarity">
    <text evidence="8">Belongs to the TonB-dependent receptor family.</text>
</comment>
<reference evidence="13" key="1">
    <citation type="submission" date="2017-02" db="EMBL/GenBank/DDBJ databases">
        <authorList>
            <person name="Varghese N."/>
            <person name="Submissions S."/>
        </authorList>
    </citation>
    <scope>NUCLEOTIDE SEQUENCE [LARGE SCALE GENOMIC DNA]</scope>
    <source>
        <strain evidence="13">SM117</strain>
    </source>
</reference>
<evidence type="ECO:0000256" key="7">
    <source>
        <dbReference type="ARBA" id="ARBA00023237"/>
    </source>
</evidence>
<proteinExistence type="inferred from homology"/>
<dbReference type="GO" id="GO:0015344">
    <property type="term" value="F:siderophore uptake transmembrane transporter activity"/>
    <property type="evidence" value="ECO:0007669"/>
    <property type="project" value="TreeGrafter"/>
</dbReference>
<evidence type="ECO:0000256" key="9">
    <source>
        <dbReference type="SAM" id="SignalP"/>
    </source>
</evidence>
<dbReference type="PANTHER" id="PTHR30069:SF36">
    <property type="entry name" value="BLL6948 PROTEIN"/>
    <property type="match status" value="1"/>
</dbReference>
<dbReference type="EMBL" id="FVZE01000002">
    <property type="protein sequence ID" value="SLJ94944.1"/>
    <property type="molecule type" value="Genomic_DNA"/>
</dbReference>
<evidence type="ECO:0000256" key="5">
    <source>
        <dbReference type="ARBA" id="ARBA00023077"/>
    </source>
</evidence>
<dbReference type="STRING" id="428990.SAMN06295987_102361"/>
<dbReference type="GO" id="GO:0009279">
    <property type="term" value="C:cell outer membrane"/>
    <property type="evidence" value="ECO:0007669"/>
    <property type="project" value="UniProtKB-SubCell"/>
</dbReference>
<evidence type="ECO:0000256" key="8">
    <source>
        <dbReference type="RuleBase" id="RU003357"/>
    </source>
</evidence>
<dbReference type="Gene3D" id="2.40.170.20">
    <property type="entry name" value="TonB-dependent receptor, beta-barrel domain"/>
    <property type="match status" value="1"/>
</dbReference>
<dbReference type="Pfam" id="PF07715">
    <property type="entry name" value="Plug"/>
    <property type="match status" value="1"/>
</dbReference>
<dbReference type="AlphaFoldDB" id="A0A1U6HGM6"/>
<dbReference type="InterPro" id="IPR039426">
    <property type="entry name" value="TonB-dep_rcpt-like"/>
</dbReference>
<dbReference type="InterPro" id="IPR037066">
    <property type="entry name" value="Plug_dom_sf"/>
</dbReference>
<comment type="subcellular location">
    <subcellularLocation>
        <location evidence="1">Cell outer membrane</location>
        <topology evidence="1">Multi-pass membrane protein</topology>
    </subcellularLocation>
</comment>
<dbReference type="Gene3D" id="2.170.130.10">
    <property type="entry name" value="TonB-dependent receptor, plug domain"/>
    <property type="match status" value="1"/>
</dbReference>
<dbReference type="PANTHER" id="PTHR30069">
    <property type="entry name" value="TONB-DEPENDENT OUTER MEMBRANE RECEPTOR"/>
    <property type="match status" value="1"/>
</dbReference>
<dbReference type="Proteomes" id="UP000190989">
    <property type="component" value="Unassembled WGS sequence"/>
</dbReference>
<accession>A0A1U6HGM6</accession>
<keyword evidence="4" id="KW-0812">Transmembrane</keyword>
<dbReference type="SUPFAM" id="SSF56935">
    <property type="entry name" value="Porins"/>
    <property type="match status" value="1"/>
</dbReference>
<protein>
    <submittedName>
        <fullName evidence="12">Outer membrane receptor proteins, mostly Fe transport</fullName>
    </submittedName>
</protein>
<evidence type="ECO:0000256" key="2">
    <source>
        <dbReference type="ARBA" id="ARBA00022448"/>
    </source>
</evidence>
<keyword evidence="13" id="KW-1185">Reference proteome</keyword>
<keyword evidence="12" id="KW-0675">Receptor</keyword>
<keyword evidence="9" id="KW-0732">Signal</keyword>
<keyword evidence="7" id="KW-0998">Cell outer membrane</keyword>
<evidence type="ECO:0000313" key="12">
    <source>
        <dbReference type="EMBL" id="SLJ94944.1"/>
    </source>
</evidence>
<keyword evidence="2" id="KW-0813">Transport</keyword>
<feature type="domain" description="TonB-dependent receptor-like beta-barrel" evidence="10">
    <location>
        <begin position="264"/>
        <end position="633"/>
    </location>
</feature>
<keyword evidence="6 8" id="KW-0472">Membrane</keyword>
<keyword evidence="3" id="KW-1134">Transmembrane beta strand</keyword>
<feature type="signal peptide" evidence="9">
    <location>
        <begin position="1"/>
        <end position="28"/>
    </location>
</feature>
<dbReference type="InterPro" id="IPR012910">
    <property type="entry name" value="Plug_dom"/>
</dbReference>
<dbReference type="RefSeq" id="WP_176167984.1">
    <property type="nucleotide sequence ID" value="NZ_FVZE01000002.1"/>
</dbReference>
<organism evidence="12 13">
    <name type="scientific">Novosphingobium mathurense</name>
    <dbReference type="NCBI Taxonomy" id="428990"/>
    <lineage>
        <taxon>Bacteria</taxon>
        <taxon>Pseudomonadati</taxon>
        <taxon>Pseudomonadota</taxon>
        <taxon>Alphaproteobacteria</taxon>
        <taxon>Sphingomonadales</taxon>
        <taxon>Sphingomonadaceae</taxon>
        <taxon>Novosphingobium</taxon>
    </lineage>
</organism>
<dbReference type="GO" id="GO:0044718">
    <property type="term" value="P:siderophore transmembrane transport"/>
    <property type="evidence" value="ECO:0007669"/>
    <property type="project" value="TreeGrafter"/>
</dbReference>
<feature type="domain" description="TonB-dependent receptor plug" evidence="11">
    <location>
        <begin position="59"/>
        <end position="162"/>
    </location>
</feature>
<evidence type="ECO:0000256" key="1">
    <source>
        <dbReference type="ARBA" id="ARBA00004571"/>
    </source>
</evidence>
<name>A0A1U6HGM6_9SPHN</name>
<dbReference type="InterPro" id="IPR036942">
    <property type="entry name" value="Beta-barrel_TonB_sf"/>
</dbReference>
<dbReference type="InterPro" id="IPR000531">
    <property type="entry name" value="Beta-barrel_TonB"/>
</dbReference>
<keyword evidence="5 8" id="KW-0798">TonB box</keyword>
<evidence type="ECO:0000259" key="10">
    <source>
        <dbReference type="Pfam" id="PF00593"/>
    </source>
</evidence>
<evidence type="ECO:0000256" key="3">
    <source>
        <dbReference type="ARBA" id="ARBA00022452"/>
    </source>
</evidence>
<evidence type="ECO:0000256" key="4">
    <source>
        <dbReference type="ARBA" id="ARBA00022692"/>
    </source>
</evidence>
<dbReference type="Pfam" id="PF00593">
    <property type="entry name" value="TonB_dep_Rec_b-barrel"/>
    <property type="match status" value="1"/>
</dbReference>
<evidence type="ECO:0000259" key="11">
    <source>
        <dbReference type="Pfam" id="PF07715"/>
    </source>
</evidence>
<evidence type="ECO:0000256" key="6">
    <source>
        <dbReference type="ARBA" id="ARBA00023136"/>
    </source>
</evidence>
<sequence length="679" mass="73933">MKLPRTSRPRWRGGALLLAGGLLSEAIAAPVRAEDSPVSGLPVIIVTARGEHRIGTSVAASEGAVAGADLADRPLLRPAELLEAVPGMIATQHSGGGKANQYFVRGFNLDHGTDFSLHIDEMPMNLRTHGHGQGYLDVGGLIPESVARIDYRKGPYRADDGDFGFVASARITTKSQLDPFVTAEAGSFQYRRLVGGGSIPVAGGDLLAIGQAKFNDGPWALPEDFNSYSGLLKYGVDVPFGKIQLSANLYSARWNPTEQIPERAIGTLIKDAYGTLDPYLNGRTDRQTFTLNIDGADDWRLTLWAQHYNWSLLSNFTYFLDDPVNGDELRQYEKMWGYGGRIEKRFTLGDGLSLTFGAEGRADDISQVGLDHTIQGVIDFTRSRFAVQEDSAALYSEVQWKPVPAVMIVGGLRGDFYRFETKALAGAAWSGVVKDSIYSPRIGANVEVADGLALYANYGQGFHSNDARGVTAPTEPAPGLVKGNFRELGFRLERGRLVFTGNYWWSRIASELIYVGDSGAVEPSGAGRRQGYELTAWWKLSNWLTLDAVWTAAKARYVDLPAGANYIPGALRNAGELGVATHFNRINASLRVRHLGPHALTEDNSAKGSATTLLNARVAFTPGKWELSLDLLNALNSKGHDVDYFYTTRLPGEPAEGVEGYNSKIAEPRQVRLGLKRSF</sequence>